<sequence length="293" mass="33078">MKPLSKRKRTVYLLVSFLVFIILAPFLILYARGYRLSEVFKLFPTGGLYVSVGQSGVNVYLDDEPIKKTNIFQKTVFVQNLKPSEYKVSVSKEGFQGWEKILSVYPETVTEVRPFILPEEPILIEVLPTIPSSQNSTSTSASSSVEIVNPEYENVSELFTKKSETATTTNNISTSTDKIKTVRKFSIESIDDSLFIKWTGNLEDVPAYFCQSNICNDEIVIKMAYPIKKFDFFPGRDDLIIVGLLDGIFVTELDIRSKQNIATLALGDGLDFRVVNGDKIYIRKGKQFFLVSL</sequence>
<dbReference type="Proteomes" id="UP000229834">
    <property type="component" value="Unassembled WGS sequence"/>
</dbReference>
<organism evidence="3 4">
    <name type="scientific">Candidatus Zambryskibacteria bacterium CG11_big_fil_rev_8_21_14_0_20_40_24</name>
    <dbReference type="NCBI Taxonomy" id="1975116"/>
    <lineage>
        <taxon>Bacteria</taxon>
        <taxon>Candidatus Zambryskiibacteriota</taxon>
    </lineage>
</organism>
<feature type="transmembrane region" description="Helical" evidence="1">
    <location>
        <begin position="12"/>
        <end position="31"/>
    </location>
</feature>
<keyword evidence="1" id="KW-0812">Transmembrane</keyword>
<name>A0A2H0K6I5_9BACT</name>
<keyword evidence="1" id="KW-0472">Membrane</keyword>
<comment type="caution">
    <text evidence="3">The sequence shown here is derived from an EMBL/GenBank/DDBJ whole genome shotgun (WGS) entry which is preliminary data.</text>
</comment>
<evidence type="ECO:0000256" key="1">
    <source>
        <dbReference type="SAM" id="Phobius"/>
    </source>
</evidence>
<proteinExistence type="predicted"/>
<accession>A0A2H0K6I5</accession>
<gene>
    <name evidence="3" type="ORF">COV95_01825</name>
</gene>
<dbReference type="EMBL" id="PCVC01000053">
    <property type="protein sequence ID" value="PIQ66869.1"/>
    <property type="molecule type" value="Genomic_DNA"/>
</dbReference>
<dbReference type="Pfam" id="PF08308">
    <property type="entry name" value="PEGA"/>
    <property type="match status" value="1"/>
</dbReference>
<evidence type="ECO:0000259" key="2">
    <source>
        <dbReference type="Pfam" id="PF08308"/>
    </source>
</evidence>
<dbReference type="AlphaFoldDB" id="A0A2H0K6I5"/>
<keyword evidence="1" id="KW-1133">Transmembrane helix</keyword>
<evidence type="ECO:0000313" key="3">
    <source>
        <dbReference type="EMBL" id="PIQ66869.1"/>
    </source>
</evidence>
<protein>
    <recommendedName>
        <fullName evidence="2">PEGA domain-containing protein</fullName>
    </recommendedName>
</protein>
<feature type="domain" description="PEGA" evidence="2">
    <location>
        <begin position="46"/>
        <end position="112"/>
    </location>
</feature>
<evidence type="ECO:0000313" key="4">
    <source>
        <dbReference type="Proteomes" id="UP000229834"/>
    </source>
</evidence>
<reference evidence="3 4" key="1">
    <citation type="submission" date="2017-09" db="EMBL/GenBank/DDBJ databases">
        <title>Depth-based differentiation of microbial function through sediment-hosted aquifers and enrichment of novel symbionts in the deep terrestrial subsurface.</title>
        <authorList>
            <person name="Probst A.J."/>
            <person name="Ladd B."/>
            <person name="Jarett J.K."/>
            <person name="Geller-Mcgrath D.E."/>
            <person name="Sieber C.M."/>
            <person name="Emerson J.B."/>
            <person name="Anantharaman K."/>
            <person name="Thomas B.C."/>
            <person name="Malmstrom R."/>
            <person name="Stieglmeier M."/>
            <person name="Klingl A."/>
            <person name="Woyke T."/>
            <person name="Ryan C.M."/>
            <person name="Banfield J.F."/>
        </authorList>
    </citation>
    <scope>NUCLEOTIDE SEQUENCE [LARGE SCALE GENOMIC DNA]</scope>
    <source>
        <strain evidence="3">CG11_big_fil_rev_8_21_14_0_20_40_24</strain>
    </source>
</reference>
<dbReference type="InterPro" id="IPR013229">
    <property type="entry name" value="PEGA"/>
</dbReference>